<sequence length="475" mass="52241">MKIKHFLSLLIIALCTVSLSATAQSKQQRRTDSVFALVKSYYNDKLADSIYSLTGDKFRSQLNADAFRSVCNQQLFPLGDIKGSSFVSFFNNKVATYKIIFGTITLQLSMSIDQYDKLEMFLFQPYKEAVADRMEKVATSNKMNSPMDIKVDSAARVYIQKASTAGLSIGVLKDGKISFYAYGETVKGNGKLPDANTVFEIGSISKTFTSTILAYYVNEGKIKLTDPITKFLPDSVKTNPALKDITLLTLSNHTSGLARMPDNLDPNTDELNPYKLYDKKLLFAYLKTCKINSVPGEQYAYSNLAVGLLGTILTQVGGKTYDELVTEIICKPLGMKSTMQHITAEIQPRLATVYNADGKATLSWDFDALAPCGALHSSVNDLLLYVKVNMNPANDKLGKALALTHQITFKKDAKLGLAWHIITINGVEYIFHNGGTYGSSSFLAFNRDKNLAVVVLSNCGETVDNVGINILKGLQ</sequence>
<dbReference type="Proteomes" id="UP001500742">
    <property type="component" value="Unassembled WGS sequence"/>
</dbReference>
<evidence type="ECO:0000313" key="9">
    <source>
        <dbReference type="Proteomes" id="UP001500742"/>
    </source>
</evidence>
<dbReference type="InterPro" id="IPR012338">
    <property type="entry name" value="Beta-lactam/transpept-like"/>
</dbReference>
<name>A0ABP7PJV9_9SPHI</name>
<dbReference type="PANTHER" id="PTHR46825">
    <property type="entry name" value="D-ALANYL-D-ALANINE-CARBOXYPEPTIDASE/ENDOPEPTIDASE AMPH"/>
    <property type="match status" value="1"/>
</dbReference>
<evidence type="ECO:0000256" key="2">
    <source>
        <dbReference type="ARBA" id="ARBA00007840"/>
    </source>
</evidence>
<feature type="domain" description="Beta-lactamase-related" evidence="7">
    <location>
        <begin position="154"/>
        <end position="462"/>
    </location>
</feature>
<proteinExistence type="inferred from homology"/>
<dbReference type="Pfam" id="PF00144">
    <property type="entry name" value="Beta-lactamase"/>
    <property type="match status" value="1"/>
</dbReference>
<reference evidence="9" key="1">
    <citation type="journal article" date="2019" name="Int. J. Syst. Evol. Microbiol.">
        <title>The Global Catalogue of Microorganisms (GCM) 10K type strain sequencing project: providing services to taxonomists for standard genome sequencing and annotation.</title>
        <authorList>
            <consortium name="The Broad Institute Genomics Platform"/>
            <consortium name="The Broad Institute Genome Sequencing Center for Infectious Disease"/>
            <person name="Wu L."/>
            <person name="Ma J."/>
        </authorList>
    </citation>
    <scope>NUCLEOTIDE SEQUENCE [LARGE SCALE GENOMIC DNA]</scope>
    <source>
        <strain evidence="9">JCM 16601</strain>
    </source>
</reference>
<evidence type="ECO:0000256" key="1">
    <source>
        <dbReference type="ARBA" id="ARBA00001526"/>
    </source>
</evidence>
<evidence type="ECO:0000256" key="6">
    <source>
        <dbReference type="SAM" id="SignalP"/>
    </source>
</evidence>
<dbReference type="InterPro" id="IPR050491">
    <property type="entry name" value="AmpC-like"/>
</dbReference>
<evidence type="ECO:0000259" key="7">
    <source>
        <dbReference type="Pfam" id="PF00144"/>
    </source>
</evidence>
<organism evidence="8 9">
    <name type="scientific">Mucilaginibacter dorajii</name>
    <dbReference type="NCBI Taxonomy" id="692994"/>
    <lineage>
        <taxon>Bacteria</taxon>
        <taxon>Pseudomonadati</taxon>
        <taxon>Bacteroidota</taxon>
        <taxon>Sphingobacteriia</taxon>
        <taxon>Sphingobacteriales</taxon>
        <taxon>Sphingobacteriaceae</taxon>
        <taxon>Mucilaginibacter</taxon>
    </lineage>
</organism>
<evidence type="ECO:0000256" key="3">
    <source>
        <dbReference type="ARBA" id="ARBA00022801"/>
    </source>
</evidence>
<gene>
    <name evidence="8" type="ORF">GCM10022210_14400</name>
</gene>
<comment type="similarity">
    <text evidence="2 5">Belongs to the class-C beta-lactamase family.</text>
</comment>
<keyword evidence="3 5" id="KW-0378">Hydrolase</keyword>
<dbReference type="EMBL" id="BAAAZC010000009">
    <property type="protein sequence ID" value="GAA3966933.1"/>
    <property type="molecule type" value="Genomic_DNA"/>
</dbReference>
<evidence type="ECO:0000256" key="4">
    <source>
        <dbReference type="ARBA" id="ARBA00023251"/>
    </source>
</evidence>
<keyword evidence="9" id="KW-1185">Reference proteome</keyword>
<dbReference type="EC" id="3.5.2.6" evidence="5"/>
<comment type="caution">
    <text evidence="8">The sequence shown here is derived from an EMBL/GenBank/DDBJ whole genome shotgun (WGS) entry which is preliminary data.</text>
</comment>
<accession>A0ABP7PJV9</accession>
<keyword evidence="6" id="KW-0732">Signal</keyword>
<dbReference type="SUPFAM" id="SSF56601">
    <property type="entry name" value="beta-lactamase/transpeptidase-like"/>
    <property type="match status" value="1"/>
</dbReference>
<dbReference type="PROSITE" id="PS00336">
    <property type="entry name" value="BETA_LACTAMASE_C"/>
    <property type="match status" value="1"/>
</dbReference>
<protein>
    <recommendedName>
        <fullName evidence="5">Beta-lactamase</fullName>
        <ecNumber evidence="5">3.5.2.6</ecNumber>
    </recommendedName>
</protein>
<dbReference type="InterPro" id="IPR001586">
    <property type="entry name" value="Beta-lactam_class-C_AS"/>
</dbReference>
<comment type="catalytic activity">
    <reaction evidence="1 5">
        <text>a beta-lactam + H2O = a substituted beta-amino acid</text>
        <dbReference type="Rhea" id="RHEA:20401"/>
        <dbReference type="ChEBI" id="CHEBI:15377"/>
        <dbReference type="ChEBI" id="CHEBI:35627"/>
        <dbReference type="ChEBI" id="CHEBI:140347"/>
        <dbReference type="EC" id="3.5.2.6"/>
    </reaction>
</comment>
<dbReference type="InterPro" id="IPR001466">
    <property type="entry name" value="Beta-lactam-related"/>
</dbReference>
<dbReference type="Gene3D" id="3.40.710.10">
    <property type="entry name" value="DD-peptidase/beta-lactamase superfamily"/>
    <property type="match status" value="1"/>
</dbReference>
<evidence type="ECO:0000256" key="5">
    <source>
        <dbReference type="RuleBase" id="RU361140"/>
    </source>
</evidence>
<dbReference type="PANTHER" id="PTHR46825:SF8">
    <property type="entry name" value="BETA-LACTAMASE-RELATED"/>
    <property type="match status" value="1"/>
</dbReference>
<evidence type="ECO:0000313" key="8">
    <source>
        <dbReference type="EMBL" id="GAA3966933.1"/>
    </source>
</evidence>
<dbReference type="RefSeq" id="WP_259088999.1">
    <property type="nucleotide sequence ID" value="NZ_BAAAZC010000009.1"/>
</dbReference>
<keyword evidence="4 5" id="KW-0046">Antibiotic resistance</keyword>
<feature type="signal peptide" evidence="6">
    <location>
        <begin position="1"/>
        <end position="23"/>
    </location>
</feature>
<feature type="chain" id="PRO_5046453423" description="Beta-lactamase" evidence="6">
    <location>
        <begin position="24"/>
        <end position="475"/>
    </location>
</feature>